<proteinExistence type="predicted"/>
<evidence type="ECO:0000313" key="1">
    <source>
        <dbReference type="EMBL" id="TDY37691.1"/>
    </source>
</evidence>
<keyword evidence="2" id="KW-1185">Reference proteome</keyword>
<gene>
    <name evidence="1" type="ORF">BX592_1361</name>
</gene>
<protein>
    <submittedName>
        <fullName evidence="1">Uncharacterized protein</fullName>
    </submittedName>
</protein>
<reference evidence="1 2" key="1">
    <citation type="submission" date="2019-03" db="EMBL/GenBank/DDBJ databases">
        <title>Genomic Encyclopedia of Type Strains, Phase III (KMG-III): the genomes of soil and plant-associated and newly described type strains.</title>
        <authorList>
            <person name="Whitman W."/>
        </authorList>
    </citation>
    <scope>NUCLEOTIDE SEQUENCE [LARGE SCALE GENOMIC DNA]</scope>
    <source>
        <strain evidence="1 2">LMG 29544</strain>
    </source>
</reference>
<comment type="caution">
    <text evidence="1">The sequence shown here is derived from an EMBL/GenBank/DDBJ whole genome shotgun (WGS) entry which is preliminary data.</text>
</comment>
<organism evidence="1 2">
    <name type="scientific">Paraburkholderia rhizosphaerae</name>
    <dbReference type="NCBI Taxonomy" id="480658"/>
    <lineage>
        <taxon>Bacteria</taxon>
        <taxon>Pseudomonadati</taxon>
        <taxon>Pseudomonadota</taxon>
        <taxon>Betaproteobacteria</taxon>
        <taxon>Burkholderiales</taxon>
        <taxon>Burkholderiaceae</taxon>
        <taxon>Paraburkholderia</taxon>
    </lineage>
</organism>
<dbReference type="AlphaFoldDB" id="A0A4R8L548"/>
<name>A0A4R8L548_9BURK</name>
<dbReference type="EMBL" id="SORE01000036">
    <property type="protein sequence ID" value="TDY37691.1"/>
    <property type="molecule type" value="Genomic_DNA"/>
</dbReference>
<dbReference type="Proteomes" id="UP000295509">
    <property type="component" value="Unassembled WGS sequence"/>
</dbReference>
<accession>A0A4R8L548</accession>
<evidence type="ECO:0000313" key="2">
    <source>
        <dbReference type="Proteomes" id="UP000295509"/>
    </source>
</evidence>
<sequence>MQYEVRALSRDNRIVALTVDAQDENDARRQVEAQGLHATELAPLRSLRRPAASRGKLSLVLFSEELLALLTAGLSIVEGLEALLEREG</sequence>
<feature type="non-terminal residue" evidence="1">
    <location>
        <position position="88"/>
    </location>
</feature>